<reference evidence="3" key="1">
    <citation type="journal article" date="2023" name="Pathogens">
        <title>Prevalence of Enterococcus spp. and the Whole-Genome Characteristics of Enterococcus faecium and Enterococcus faecalis Strains Isolated from Free-Living Birds in Poland.</title>
        <authorList>
            <person name="Kwit R."/>
            <person name="Zajac M."/>
            <person name="Smialowska-Weglinska A."/>
            <person name="Skarzynska M."/>
            <person name="Bomba A."/>
            <person name="Lalak A."/>
            <person name="Skrzypiec E."/>
            <person name="Wojdat D."/>
            <person name="Koza W."/>
            <person name="Mikos-Wojewoda E."/>
            <person name="Pasim P."/>
            <person name="Skora M."/>
            <person name="Polak M."/>
            <person name="Wiacek J."/>
            <person name="Wasyl D."/>
        </authorList>
    </citation>
    <scope>NUCLEOTIDE SEQUENCE</scope>
    <source>
        <strain evidence="3">691B_2</strain>
    </source>
</reference>
<evidence type="ECO:0000259" key="2">
    <source>
        <dbReference type="Pfam" id="PF20731"/>
    </source>
</evidence>
<evidence type="ECO:0000313" key="4">
    <source>
        <dbReference type="Proteomes" id="UP001173174"/>
    </source>
</evidence>
<name>A0AAW7KEK4_ENTFL</name>
<dbReference type="GO" id="GO:0004519">
    <property type="term" value="F:endonuclease activity"/>
    <property type="evidence" value="ECO:0007669"/>
    <property type="project" value="UniProtKB-KW"/>
</dbReference>
<dbReference type="GO" id="GO:0016787">
    <property type="term" value="F:hydrolase activity"/>
    <property type="evidence" value="ECO:0007669"/>
    <property type="project" value="UniProtKB-KW"/>
</dbReference>
<dbReference type="EC" id="3.1.21.-" evidence="3"/>
<keyword evidence="3" id="KW-0378">Hydrolase</keyword>
<dbReference type="InterPro" id="IPR048923">
    <property type="entry name" value="RE_NgoFVII_C"/>
</dbReference>
<organism evidence="3 4">
    <name type="scientific">Enterococcus faecalis</name>
    <name type="common">Streptococcus faecalis</name>
    <dbReference type="NCBI Taxonomy" id="1351"/>
    <lineage>
        <taxon>Bacteria</taxon>
        <taxon>Bacillati</taxon>
        <taxon>Bacillota</taxon>
        <taxon>Bacilli</taxon>
        <taxon>Lactobacillales</taxon>
        <taxon>Enterococcaceae</taxon>
        <taxon>Enterococcus</taxon>
    </lineage>
</organism>
<accession>A0AAW7KEK4</accession>
<dbReference type="Pfam" id="PF20731">
    <property type="entry name" value="RE_NgoFVII_C"/>
    <property type="match status" value="1"/>
</dbReference>
<keyword evidence="3" id="KW-0540">Nuclease</keyword>
<keyword evidence="3" id="KW-0255">Endonuclease</keyword>
<dbReference type="AlphaFoldDB" id="A0AAW7KEK4"/>
<evidence type="ECO:0000313" key="3">
    <source>
        <dbReference type="EMBL" id="MDN3193668.1"/>
    </source>
</evidence>
<proteinExistence type="predicted"/>
<gene>
    <name evidence="3" type="ORF">P0E79_14430</name>
</gene>
<dbReference type="EMBL" id="JAREWH010000026">
    <property type="protein sequence ID" value="MDN3193668.1"/>
    <property type="molecule type" value="Genomic_DNA"/>
</dbReference>
<protein>
    <submittedName>
        <fullName evidence="3">NgoFVII family restriction endonuclease</fullName>
        <ecNumber evidence="3">3.1.21.-</ecNumber>
    </submittedName>
</protein>
<sequence>MSIWEKYDKEQQNEYLQFLKVYGSLSNLFRQKRGDMIPYLDSKFQETVYAKSFKSEIVDIGNTPHDILSVFGGERIGIGLKTWMNSTPSYQKVMQLKRFKGEIEPFVLKKDLEGLAYKISKIKNDKMNFDYERLGLSEGKNIYHYVTRDKGKFVLQECAYPLIDLNNLCDFTLTNTSFTWNDGIKNYKFTLGDSQIWQQFSSNNKDSSIISQVDIDIIEDPFDFLMRSYFELIGDFRPEKEDIYEVYLPLYSYRSGEVEEKSGLNAWNGSSKSKGSGILRPLNEVYIPVPREFHKKFPDFFVPNIFKFEEEQKNYSGSIKSKPQVRFYLHLPNGKKIPSLVTQDNMKGLQSGSNTERKEDGSRYGQADLGQWLLVDVLGLSERKLVTREWLKERGTDSVRLWRKKDDYENINIDFAPFGAFEEFMQGEAIDFDADK</sequence>
<evidence type="ECO:0000256" key="1">
    <source>
        <dbReference type="SAM" id="MobiDB-lite"/>
    </source>
</evidence>
<reference evidence="3" key="2">
    <citation type="submission" date="2023-03" db="EMBL/GenBank/DDBJ databases">
        <authorList>
            <person name="Zajac M."/>
            <person name="Kwit R."/>
            <person name="Wasyl D."/>
        </authorList>
    </citation>
    <scope>NUCLEOTIDE SEQUENCE</scope>
    <source>
        <strain evidence="3">691B_2</strain>
    </source>
</reference>
<feature type="region of interest" description="Disordered" evidence="1">
    <location>
        <begin position="344"/>
        <end position="363"/>
    </location>
</feature>
<dbReference type="RefSeq" id="WP_086281499.1">
    <property type="nucleotide sequence ID" value="NZ_JAAMSK010000002.1"/>
</dbReference>
<feature type="compositionally biased region" description="Polar residues" evidence="1">
    <location>
        <begin position="344"/>
        <end position="354"/>
    </location>
</feature>
<comment type="caution">
    <text evidence="3">The sequence shown here is derived from an EMBL/GenBank/DDBJ whole genome shotgun (WGS) entry which is preliminary data.</text>
</comment>
<dbReference type="Proteomes" id="UP001173174">
    <property type="component" value="Unassembled WGS sequence"/>
</dbReference>
<feature type="domain" description="Restriction endonuclease type II NgoFVII C-terminal B3-like DNA-binding" evidence="2">
    <location>
        <begin position="253"/>
        <end position="401"/>
    </location>
</feature>